<dbReference type="Proteomes" id="UP000724874">
    <property type="component" value="Unassembled WGS sequence"/>
</dbReference>
<feature type="region of interest" description="Disordered" evidence="1">
    <location>
        <begin position="1"/>
        <end position="37"/>
    </location>
</feature>
<evidence type="ECO:0000313" key="3">
    <source>
        <dbReference type="Proteomes" id="UP000724874"/>
    </source>
</evidence>
<evidence type="ECO:0000256" key="1">
    <source>
        <dbReference type="SAM" id="MobiDB-lite"/>
    </source>
</evidence>
<protein>
    <submittedName>
        <fullName evidence="2">Uncharacterized protein</fullName>
    </submittedName>
</protein>
<feature type="compositionally biased region" description="Low complexity" evidence="1">
    <location>
        <begin position="115"/>
        <end position="124"/>
    </location>
</feature>
<name>A0A9P5N9S1_GYMJU</name>
<organism evidence="2 3">
    <name type="scientific">Gymnopilus junonius</name>
    <name type="common">Spectacular rustgill mushroom</name>
    <name type="synonym">Gymnopilus spectabilis subsp. junonius</name>
    <dbReference type="NCBI Taxonomy" id="109634"/>
    <lineage>
        <taxon>Eukaryota</taxon>
        <taxon>Fungi</taxon>
        <taxon>Dikarya</taxon>
        <taxon>Basidiomycota</taxon>
        <taxon>Agaricomycotina</taxon>
        <taxon>Agaricomycetes</taxon>
        <taxon>Agaricomycetidae</taxon>
        <taxon>Agaricales</taxon>
        <taxon>Agaricineae</taxon>
        <taxon>Hymenogastraceae</taxon>
        <taxon>Gymnopilus</taxon>
    </lineage>
</organism>
<dbReference type="AlphaFoldDB" id="A0A9P5N9S1"/>
<proteinExistence type="predicted"/>
<accession>A0A9P5N9S1</accession>
<comment type="caution">
    <text evidence="2">The sequence shown here is derived from an EMBL/GenBank/DDBJ whole genome shotgun (WGS) entry which is preliminary data.</text>
</comment>
<reference evidence="2" key="1">
    <citation type="submission" date="2020-11" db="EMBL/GenBank/DDBJ databases">
        <authorList>
            <consortium name="DOE Joint Genome Institute"/>
            <person name="Ahrendt S."/>
            <person name="Riley R."/>
            <person name="Andreopoulos W."/>
            <person name="LaButti K."/>
            <person name="Pangilinan J."/>
            <person name="Ruiz-duenas F.J."/>
            <person name="Barrasa J.M."/>
            <person name="Sanchez-Garcia M."/>
            <person name="Camarero S."/>
            <person name="Miyauchi S."/>
            <person name="Serrano A."/>
            <person name="Linde D."/>
            <person name="Babiker R."/>
            <person name="Drula E."/>
            <person name="Ayuso-Fernandez I."/>
            <person name="Pacheco R."/>
            <person name="Padilla G."/>
            <person name="Ferreira P."/>
            <person name="Barriuso J."/>
            <person name="Kellner H."/>
            <person name="Castanera R."/>
            <person name="Alfaro M."/>
            <person name="Ramirez L."/>
            <person name="Pisabarro A.G."/>
            <person name="Kuo A."/>
            <person name="Tritt A."/>
            <person name="Lipzen A."/>
            <person name="He G."/>
            <person name="Yan M."/>
            <person name="Ng V."/>
            <person name="Cullen D."/>
            <person name="Martin F."/>
            <person name="Rosso M.-N."/>
            <person name="Henrissat B."/>
            <person name="Hibbett D."/>
            <person name="Martinez A.T."/>
            <person name="Grigoriev I.V."/>
        </authorList>
    </citation>
    <scope>NUCLEOTIDE SEQUENCE</scope>
    <source>
        <strain evidence="2">AH 44721</strain>
    </source>
</reference>
<feature type="compositionally biased region" description="Basic residues" evidence="1">
    <location>
        <begin position="22"/>
        <end position="33"/>
    </location>
</feature>
<feature type="compositionally biased region" description="Basic and acidic residues" evidence="1">
    <location>
        <begin position="69"/>
        <end position="78"/>
    </location>
</feature>
<gene>
    <name evidence="2" type="ORF">CPB84DRAFT_1852807</name>
</gene>
<evidence type="ECO:0000313" key="2">
    <source>
        <dbReference type="EMBL" id="KAF8876988.1"/>
    </source>
</evidence>
<feature type="region of interest" description="Disordered" evidence="1">
    <location>
        <begin position="58"/>
        <end position="78"/>
    </location>
</feature>
<feature type="compositionally biased region" description="Low complexity" evidence="1">
    <location>
        <begin position="1"/>
        <end position="17"/>
    </location>
</feature>
<feature type="region of interest" description="Disordered" evidence="1">
    <location>
        <begin position="91"/>
        <end position="124"/>
    </location>
</feature>
<keyword evidence="3" id="KW-1185">Reference proteome</keyword>
<dbReference type="EMBL" id="JADNYJ010000176">
    <property type="protein sequence ID" value="KAF8876988.1"/>
    <property type="molecule type" value="Genomic_DNA"/>
</dbReference>
<sequence>MRARAATPAAEVARTRTGLGSKPRRPGSLHYKRAGLMVPQPMQLRSLGELGRLRGAVEEGATSVEEEGRETTEEPEKQECALELGQQAVDGPISNTLAPGTWDMETGPGPPSRHLPSSAKPASLSLAPQCPPFVSAVTSAIDATSLIDELKILTIHTKMFKKKRIIRITTDENRIINHRVPLSPLAIHRPPIRVPGSSLAPLPTHNSSSSFFSMWRGRHPSSLLSASSFTCTRHALASSLSSTPNQLDPHVLSQTFSRIVFSTKQRPLIPPSPRPNVPRLLTPTFSPSTMQRRCWQLHAAHVDWWWWWWCQRAAAAKSTLKLQETWWELVFDKQVDLQQVGDDAGRRCGAMALRWR</sequence>